<evidence type="ECO:0000259" key="2">
    <source>
        <dbReference type="Pfam" id="PF14765"/>
    </source>
</evidence>
<evidence type="ECO:0000313" key="3">
    <source>
        <dbReference type="EMBL" id="GBL12573.1"/>
    </source>
</evidence>
<keyword evidence="1" id="KW-0732">Signal</keyword>
<dbReference type="EMBL" id="BDSG01000184">
    <property type="protein sequence ID" value="GBL12573.1"/>
    <property type="molecule type" value="Genomic_DNA"/>
</dbReference>
<reference evidence="3 4" key="1">
    <citation type="journal article" date="2018" name="Front. Microbiol.">
        <title>Adaptation of the Freshwater Bloom-Forming Cyanobacterium Microcystis aeruginosa to Brackish Water Is Driven by Recent Horizontal Transfer of Sucrose Genes.</title>
        <authorList>
            <person name="Tanabe Y."/>
            <person name="Hodoki Y."/>
            <person name="Sano T."/>
            <person name="Tada K."/>
            <person name="Watanabe M.M."/>
        </authorList>
    </citation>
    <scope>NUCLEOTIDE SEQUENCE [LARGE SCALE GENOMIC DNA]</scope>
    <source>
        <strain evidence="3 4">Sj</strain>
    </source>
</reference>
<dbReference type="Pfam" id="PF14765">
    <property type="entry name" value="PS-DH"/>
    <property type="match status" value="1"/>
</dbReference>
<dbReference type="Gene3D" id="3.10.129.110">
    <property type="entry name" value="Polyketide synthase dehydratase"/>
    <property type="match status" value="1"/>
</dbReference>
<evidence type="ECO:0000256" key="1">
    <source>
        <dbReference type="SAM" id="SignalP"/>
    </source>
</evidence>
<feature type="signal peptide" evidence="1">
    <location>
        <begin position="1"/>
        <end position="23"/>
    </location>
</feature>
<evidence type="ECO:0000313" key="4">
    <source>
        <dbReference type="Proteomes" id="UP000248272"/>
    </source>
</evidence>
<organism evidence="3 4">
    <name type="scientific">Microcystis aeruginosa Sj</name>
    <dbReference type="NCBI Taxonomy" id="1979544"/>
    <lineage>
        <taxon>Bacteria</taxon>
        <taxon>Bacillati</taxon>
        <taxon>Cyanobacteriota</taxon>
        <taxon>Cyanophyceae</taxon>
        <taxon>Oscillatoriophycideae</taxon>
        <taxon>Chroococcales</taxon>
        <taxon>Microcystaceae</taxon>
        <taxon>Microcystis</taxon>
    </lineage>
</organism>
<proteinExistence type="predicted"/>
<sequence length="281" mass="31324">MIYFSFCLLPVAFCLSSISSLYSTDLVLEAIAQVATALLPTLARKEDQTLNKGETRGLTFESVKFNRPIVVSADEPLKIQIATLITDFGKFKAVIRCANTGFSIDHFEAIISHSSVGVPDCRPFIPPVPLKEGKNNPQINPDTELYGHLLFHKAKFQRIKGYSHLTATECIAEINIEQKTAWFSRYLPQSLILGDAGARDAVIHALQACVPHATILPTGIERLTVYSVNLSENQFVSAKERLHQGDTFIYDFEVLDDDGNLLEVWQGLELKVIKHRNPQDP</sequence>
<dbReference type="InterPro" id="IPR049551">
    <property type="entry name" value="PKS_DH_C"/>
</dbReference>
<dbReference type="RefSeq" id="WP_253257026.1">
    <property type="nucleotide sequence ID" value="NZ_BDSG01000184.1"/>
</dbReference>
<dbReference type="AlphaFoldDB" id="A0A2Z6UZA7"/>
<gene>
    <name evidence="3" type="ORF">MSj_04093</name>
</gene>
<feature type="chain" id="PRO_5016286617" description="Polyketide synthase dehydratase domain-containing protein" evidence="1">
    <location>
        <begin position="24"/>
        <end position="281"/>
    </location>
</feature>
<protein>
    <recommendedName>
        <fullName evidence="2">Polyketide synthase dehydratase domain-containing protein</fullName>
    </recommendedName>
</protein>
<accession>A0A2Z6UZA7</accession>
<dbReference type="InterPro" id="IPR042104">
    <property type="entry name" value="PKS_dehydratase_sf"/>
</dbReference>
<name>A0A2Z6UZA7_MICAE</name>
<comment type="caution">
    <text evidence="3">The sequence shown here is derived from an EMBL/GenBank/DDBJ whole genome shotgun (WGS) entry which is preliminary data.</text>
</comment>
<feature type="domain" description="Polyketide synthase dehydratase" evidence="2">
    <location>
        <begin position="141"/>
        <end position="279"/>
    </location>
</feature>
<dbReference type="Proteomes" id="UP000248272">
    <property type="component" value="Unassembled WGS sequence"/>
</dbReference>